<accession>A0A1G9UY85</accession>
<proteinExistence type="predicted"/>
<evidence type="ECO:0000313" key="2">
    <source>
        <dbReference type="Proteomes" id="UP000199107"/>
    </source>
</evidence>
<protein>
    <recommendedName>
        <fullName evidence="3">2OG-Fe dioxygenase</fullName>
    </recommendedName>
</protein>
<keyword evidence="2" id="KW-1185">Reference proteome</keyword>
<dbReference type="STRING" id="48727.SAMN05192555_11672"/>
<dbReference type="AlphaFoldDB" id="A0A1G9UY85"/>
<dbReference type="Gene3D" id="2.60.120.620">
    <property type="entry name" value="q2cbj1_9rhob like domain"/>
    <property type="match status" value="1"/>
</dbReference>
<dbReference type="InterPro" id="IPR018724">
    <property type="entry name" value="2OG-Fe_dioxygenase"/>
</dbReference>
<dbReference type="EMBL" id="FNGH01000016">
    <property type="protein sequence ID" value="SDM64823.1"/>
    <property type="molecule type" value="Genomic_DNA"/>
</dbReference>
<evidence type="ECO:0008006" key="3">
    <source>
        <dbReference type="Google" id="ProtNLM"/>
    </source>
</evidence>
<dbReference type="GO" id="GO:0051213">
    <property type="term" value="F:dioxygenase activity"/>
    <property type="evidence" value="ECO:0007669"/>
    <property type="project" value="InterPro"/>
</dbReference>
<gene>
    <name evidence="1" type="ORF">SAMN05192555_11672</name>
</gene>
<dbReference type="Pfam" id="PF10014">
    <property type="entry name" value="2OG-Fe_Oxy_2"/>
    <property type="match status" value="1"/>
</dbReference>
<dbReference type="Proteomes" id="UP000199107">
    <property type="component" value="Unassembled WGS sequence"/>
</dbReference>
<reference evidence="2" key="1">
    <citation type="submission" date="2016-10" db="EMBL/GenBank/DDBJ databases">
        <authorList>
            <person name="Varghese N."/>
            <person name="Submissions S."/>
        </authorList>
    </citation>
    <scope>NUCLEOTIDE SEQUENCE [LARGE SCALE GENOMIC DNA]</scope>
    <source>
        <strain evidence="2">AAP</strain>
    </source>
</reference>
<dbReference type="OrthoDB" id="6681382at2"/>
<sequence>MKQESLKHGYDITSMPFDFARSYWQPAVHSELAEQYWSVTDVRAQIDLPAWQGYLADLPRDPYVNQRWKRMAWLTLNDRDDVEVMGECPMAQGGMFNDADSMADVLRYYPSLETSFVERNDVKAFVKAWAKLWGIGAREPILMQITGMRGSEPLDPLQGQGIHSDGCKYLSIMVVSRDNVSGANSLLFADKAGTHPLTKQVLAPGDVLHIRDDKLFHGADGMTQDDRDKPYERFIIIINSRFVDAFQNKMLRRHFPDAVLNDGH</sequence>
<organism evidence="1 2">
    <name type="scientific">Franzmannia pantelleriensis</name>
    <dbReference type="NCBI Taxonomy" id="48727"/>
    <lineage>
        <taxon>Bacteria</taxon>
        <taxon>Pseudomonadati</taxon>
        <taxon>Pseudomonadota</taxon>
        <taxon>Gammaproteobacteria</taxon>
        <taxon>Oceanospirillales</taxon>
        <taxon>Halomonadaceae</taxon>
        <taxon>Franzmannia</taxon>
    </lineage>
</organism>
<name>A0A1G9UY85_9GAMM</name>
<evidence type="ECO:0000313" key="1">
    <source>
        <dbReference type="EMBL" id="SDM64823.1"/>
    </source>
</evidence>
<dbReference type="RefSeq" id="WP_089660098.1">
    <property type="nucleotide sequence ID" value="NZ_FNGH01000016.1"/>
</dbReference>